<evidence type="ECO:0000313" key="1">
    <source>
        <dbReference type="EMBL" id="KAK1860962.1"/>
    </source>
</evidence>
<keyword evidence="2" id="KW-1185">Reference proteome</keyword>
<name>A0ACC3BSV8_PYRYE</name>
<reference evidence="1" key="1">
    <citation type="submission" date="2019-11" db="EMBL/GenBank/DDBJ databases">
        <title>Nori genome reveals adaptations in red seaweeds to the harsh intertidal environment.</title>
        <authorList>
            <person name="Wang D."/>
            <person name="Mao Y."/>
        </authorList>
    </citation>
    <scope>NUCLEOTIDE SEQUENCE</scope>
    <source>
        <tissue evidence="1">Gametophyte</tissue>
    </source>
</reference>
<proteinExistence type="predicted"/>
<dbReference type="EMBL" id="CM020618">
    <property type="protein sequence ID" value="KAK1860962.1"/>
    <property type="molecule type" value="Genomic_DNA"/>
</dbReference>
<comment type="caution">
    <text evidence="1">The sequence shown here is derived from an EMBL/GenBank/DDBJ whole genome shotgun (WGS) entry which is preliminary data.</text>
</comment>
<dbReference type="Proteomes" id="UP000798662">
    <property type="component" value="Chromosome 1"/>
</dbReference>
<protein>
    <submittedName>
        <fullName evidence="1">Uncharacterized protein</fullName>
    </submittedName>
</protein>
<sequence length="249" mass="27185">MPRLSRLLRGTFVSYVWWATLPGAICPCSWWVAHGHAGAPKRCVRLWSPSLPLLWLTSNPLAPACQGCPFVAPVPVPHPLLLLLFPLAGTSSAFSIVLGPPPWCSGYPNPNPSAGSPLVPGPAFRGRLSRLNALRPPGALPAPPGALPLPPQPWMPPRLRWLAPRTSRRAPLLLFLSGPARGRRLVRLTRWEMAPRRLTGGSLLCPLSEKALLWVMRLAELWQSPTTRWPRCVSCGSACRATICAPSWL</sequence>
<accession>A0ACC3BSV8</accession>
<gene>
    <name evidence="1" type="ORF">I4F81_003548</name>
</gene>
<evidence type="ECO:0000313" key="2">
    <source>
        <dbReference type="Proteomes" id="UP000798662"/>
    </source>
</evidence>
<organism evidence="1 2">
    <name type="scientific">Pyropia yezoensis</name>
    <name type="common">Susabi-nori</name>
    <name type="synonym">Porphyra yezoensis</name>
    <dbReference type="NCBI Taxonomy" id="2788"/>
    <lineage>
        <taxon>Eukaryota</taxon>
        <taxon>Rhodophyta</taxon>
        <taxon>Bangiophyceae</taxon>
        <taxon>Bangiales</taxon>
        <taxon>Bangiaceae</taxon>
        <taxon>Pyropia</taxon>
    </lineage>
</organism>